<evidence type="ECO:0000259" key="23">
    <source>
        <dbReference type="PROSITE" id="PS50160"/>
    </source>
</evidence>
<dbReference type="NCBIfam" id="TIGR02776">
    <property type="entry name" value="NHEJ_ligase_prk"/>
    <property type="match status" value="1"/>
</dbReference>
<evidence type="ECO:0000256" key="22">
    <source>
        <dbReference type="ARBA" id="ARBA00049990"/>
    </source>
</evidence>
<dbReference type="GO" id="GO:0003910">
    <property type="term" value="F:DNA ligase (ATP) activity"/>
    <property type="evidence" value="ECO:0007669"/>
    <property type="project" value="UniProtKB-EC"/>
</dbReference>
<keyword evidence="17" id="KW-0464">Manganese</keyword>
<keyword evidence="15" id="KW-0233">DNA recombination</keyword>
<evidence type="ECO:0000256" key="2">
    <source>
        <dbReference type="ARBA" id="ARBA00012727"/>
    </source>
</evidence>
<keyword evidence="8" id="KW-0547">Nucleotide-binding</keyword>
<evidence type="ECO:0000256" key="13">
    <source>
        <dbReference type="ARBA" id="ARBA00022932"/>
    </source>
</evidence>
<keyword evidence="6" id="KW-0540">Nuclease</keyword>
<evidence type="ECO:0000256" key="8">
    <source>
        <dbReference type="ARBA" id="ARBA00022741"/>
    </source>
</evidence>
<dbReference type="Pfam" id="PF21686">
    <property type="entry name" value="LigD_Prim-Pol"/>
    <property type="match status" value="1"/>
</dbReference>
<dbReference type="SUPFAM" id="SSF56091">
    <property type="entry name" value="DNA ligase/mRNA capping enzyme, catalytic domain"/>
    <property type="match status" value="1"/>
</dbReference>
<dbReference type="InterPro" id="IPR052171">
    <property type="entry name" value="NHEJ_LigD"/>
</dbReference>
<keyword evidence="11" id="KW-0269">Exonuclease</keyword>
<dbReference type="Gene3D" id="3.90.920.10">
    <property type="entry name" value="DNA primase, PRIM domain"/>
    <property type="match status" value="1"/>
</dbReference>
<dbReference type="CDD" id="cd04866">
    <property type="entry name" value="LigD_Pol_like_3"/>
    <property type="match status" value="1"/>
</dbReference>
<keyword evidence="25" id="KW-1185">Reference proteome</keyword>
<evidence type="ECO:0000256" key="20">
    <source>
        <dbReference type="ARBA" id="ARBA00034003"/>
    </source>
</evidence>
<dbReference type="SUPFAM" id="SSF50249">
    <property type="entry name" value="Nucleic acid-binding proteins"/>
    <property type="match status" value="1"/>
</dbReference>
<comment type="similarity">
    <text evidence="21">In the C-terminal section; belongs to the ATP-dependent DNA ligase family.</text>
</comment>
<evidence type="ECO:0000313" key="24">
    <source>
        <dbReference type="EMBL" id="MBM6618122.1"/>
    </source>
</evidence>
<evidence type="ECO:0000256" key="19">
    <source>
        <dbReference type="ARBA" id="ARBA00029943"/>
    </source>
</evidence>
<evidence type="ECO:0000256" key="3">
    <source>
        <dbReference type="ARBA" id="ARBA00022598"/>
    </source>
</evidence>
<keyword evidence="14" id="KW-0238">DNA-binding</keyword>
<name>A0ABS2DI03_9BACI</name>
<proteinExistence type="inferred from homology"/>
<keyword evidence="18" id="KW-0511">Multifunctional enzyme</keyword>
<evidence type="ECO:0000256" key="4">
    <source>
        <dbReference type="ARBA" id="ARBA00022679"/>
    </source>
</evidence>
<keyword evidence="3 24" id="KW-0436">Ligase</keyword>
<comment type="caution">
    <text evidence="24">The sequence shown here is derived from an EMBL/GenBank/DDBJ whole genome shotgun (WGS) entry which is preliminary data.</text>
</comment>
<keyword evidence="10" id="KW-0378">Hydrolase</keyword>
<evidence type="ECO:0000313" key="25">
    <source>
        <dbReference type="Proteomes" id="UP001518925"/>
    </source>
</evidence>
<keyword evidence="9" id="KW-0227">DNA damage</keyword>
<evidence type="ECO:0000256" key="12">
    <source>
        <dbReference type="ARBA" id="ARBA00022840"/>
    </source>
</evidence>
<keyword evidence="7" id="KW-0479">Metal-binding</keyword>
<keyword evidence="16" id="KW-0234">DNA repair</keyword>
<comment type="catalytic activity">
    <reaction evidence="20">
        <text>ATP + (deoxyribonucleotide)n-3'-hydroxyl + 5'-phospho-(deoxyribonucleotide)m = (deoxyribonucleotide)n+m + AMP + diphosphate.</text>
        <dbReference type="EC" id="6.5.1.1"/>
    </reaction>
</comment>
<dbReference type="Pfam" id="PF01068">
    <property type="entry name" value="DNA_ligase_A_M"/>
    <property type="match status" value="1"/>
</dbReference>
<feature type="domain" description="ATP-dependent DNA ligase family profile" evidence="23">
    <location>
        <begin position="109"/>
        <end position="210"/>
    </location>
</feature>
<dbReference type="NCBIfam" id="TIGR02779">
    <property type="entry name" value="NHEJ_ligase_lig"/>
    <property type="match status" value="1"/>
</dbReference>
<reference evidence="24 25" key="1">
    <citation type="submission" date="2021-02" db="EMBL/GenBank/DDBJ databases">
        <title>Bacillus sp. RD4P76, an endophyte from a halophyte.</title>
        <authorList>
            <person name="Sun J.-Q."/>
        </authorList>
    </citation>
    <scope>NUCLEOTIDE SEQUENCE [LARGE SCALE GENOMIC DNA]</scope>
    <source>
        <strain evidence="24 25">RD4P76</strain>
    </source>
</reference>
<dbReference type="PROSITE" id="PS00333">
    <property type="entry name" value="DNA_LIGASE_A2"/>
    <property type="match status" value="1"/>
</dbReference>
<evidence type="ECO:0000256" key="17">
    <source>
        <dbReference type="ARBA" id="ARBA00023211"/>
    </source>
</evidence>
<dbReference type="EC" id="6.5.1.1" evidence="2"/>
<dbReference type="NCBIfam" id="TIGR02778">
    <property type="entry name" value="ligD_pol"/>
    <property type="match status" value="1"/>
</dbReference>
<evidence type="ECO:0000256" key="9">
    <source>
        <dbReference type="ARBA" id="ARBA00022763"/>
    </source>
</evidence>
<dbReference type="InterPro" id="IPR014146">
    <property type="entry name" value="LigD_ligase_dom"/>
</dbReference>
<evidence type="ECO:0000256" key="10">
    <source>
        <dbReference type="ARBA" id="ARBA00022801"/>
    </source>
</evidence>
<evidence type="ECO:0000256" key="6">
    <source>
        <dbReference type="ARBA" id="ARBA00022722"/>
    </source>
</evidence>
<dbReference type="InterPro" id="IPR033652">
    <property type="entry name" value="LigD_Pol-like_3"/>
</dbReference>
<dbReference type="NCBIfam" id="NF007211">
    <property type="entry name" value="PRK09633.1"/>
    <property type="match status" value="1"/>
</dbReference>
<evidence type="ECO:0000256" key="7">
    <source>
        <dbReference type="ARBA" id="ARBA00022723"/>
    </source>
</evidence>
<dbReference type="PANTHER" id="PTHR42705">
    <property type="entry name" value="BIFUNCTIONAL NON-HOMOLOGOUS END JOINING PROTEIN LIGD"/>
    <property type="match status" value="1"/>
</dbReference>
<evidence type="ECO:0000256" key="18">
    <source>
        <dbReference type="ARBA" id="ARBA00023268"/>
    </source>
</evidence>
<keyword evidence="13" id="KW-0239">DNA-directed DNA polymerase</keyword>
<evidence type="ECO:0000256" key="15">
    <source>
        <dbReference type="ARBA" id="ARBA00023172"/>
    </source>
</evidence>
<dbReference type="InterPro" id="IPR012310">
    <property type="entry name" value="DNA_ligase_ATP-dep_cent"/>
</dbReference>
<dbReference type="Gene3D" id="2.40.50.140">
    <property type="entry name" value="Nucleic acid-binding proteins"/>
    <property type="match status" value="1"/>
</dbReference>
<dbReference type="InterPro" id="IPR012340">
    <property type="entry name" value="NA-bd_OB-fold"/>
</dbReference>
<keyword evidence="5" id="KW-0548">Nucleotidyltransferase</keyword>
<dbReference type="Gene3D" id="3.30.470.30">
    <property type="entry name" value="DNA ligase/mRNA capping enzyme"/>
    <property type="match status" value="1"/>
</dbReference>
<organism evidence="24 25">
    <name type="scientific">Bacillus suaedaesalsae</name>
    <dbReference type="NCBI Taxonomy" id="2810349"/>
    <lineage>
        <taxon>Bacteria</taxon>
        <taxon>Bacillati</taxon>
        <taxon>Bacillota</taxon>
        <taxon>Bacilli</taxon>
        <taxon>Bacillales</taxon>
        <taxon>Bacillaceae</taxon>
        <taxon>Bacillus</taxon>
    </lineage>
</organism>
<accession>A0ABS2DI03</accession>
<comment type="cofactor">
    <cofactor evidence="1">
        <name>Mn(2+)</name>
        <dbReference type="ChEBI" id="CHEBI:29035"/>
    </cofactor>
</comment>
<dbReference type="PANTHER" id="PTHR42705:SF2">
    <property type="entry name" value="BIFUNCTIONAL NON-HOMOLOGOUS END JOINING PROTEIN LIGD"/>
    <property type="match status" value="1"/>
</dbReference>
<comment type="similarity">
    <text evidence="22">In the N-terminal section; belongs to the LigD polymerase family.</text>
</comment>
<sequence length="613" mass="71972">MKIPKPMLPTLTFEFPSGEDWIYEIKYDGFRALFYIDHHEFSLISRNGNSLIEQFPEVKDAVTLLRELWKDHLPLLLDGELCLLDSPYKANFEEIQLRGRLKTTDKINHSMKQKRAHYCVFDLLQIQNNYLTSTPYVNRKKKLLELFKEANLPLDVQPLSDVFVQYIKSFENQSEAWKIAERYMAEGVIVKHKSSKWEEGKRSTQWYKVKNWKYGFFFVTAYEKKNGYFHVSVIRNGETFPVGLVSHGFSSEERDALIQVIKANKVKENTDFIYVDPGICVELSFLELYKEALRQPNFVRFRFDIQWEECTWQKLQEGLHPLPEEVVITHPDKPLWPKKKIDKQTYLFYLRDIAPYMMPFLENRLLTVIRYPHGMLGEPFYQKNRPDYAPDFIETVESEGIHYIVCNNIETLAWLGNQLAFEFHIPFQTIKSKGPSEIVFDLDPPSRNDFHLAIKAALMMKEVFDGLKLTTFIKTSGNKGLQIYIPLPENTFSYEDTRKFTEFMAHYLITKDPGSFTIERLKKNRGNRLYVDYIQHAEGKTIICPYSARGNEDALIATPLYWEEVTESLSPVKFPVNSIMDRIKKVGDPFQSYFEAKYSQPFQDILNFLSQTT</sequence>
<evidence type="ECO:0000256" key="21">
    <source>
        <dbReference type="ARBA" id="ARBA00049981"/>
    </source>
</evidence>
<evidence type="ECO:0000256" key="11">
    <source>
        <dbReference type="ARBA" id="ARBA00022839"/>
    </source>
</evidence>
<gene>
    <name evidence="24" type="ORF">JR050_10675</name>
</gene>
<dbReference type="RefSeq" id="WP_204203486.1">
    <property type="nucleotide sequence ID" value="NZ_JAFELM010000030.1"/>
</dbReference>
<keyword evidence="4" id="KW-0808">Transferase</keyword>
<dbReference type="InterPro" id="IPR016059">
    <property type="entry name" value="DNA_ligase_ATP-dep_CS"/>
</dbReference>
<dbReference type="PROSITE" id="PS00697">
    <property type="entry name" value="DNA_LIGASE_A1"/>
    <property type="match status" value="1"/>
</dbReference>
<dbReference type="Gene3D" id="3.30.1490.70">
    <property type="match status" value="1"/>
</dbReference>
<evidence type="ECO:0000256" key="5">
    <source>
        <dbReference type="ARBA" id="ARBA00022695"/>
    </source>
</evidence>
<dbReference type="InterPro" id="IPR014143">
    <property type="entry name" value="NHEJ_ligase_prk"/>
</dbReference>
<evidence type="ECO:0000256" key="14">
    <source>
        <dbReference type="ARBA" id="ARBA00023125"/>
    </source>
</evidence>
<protein>
    <recommendedName>
        <fullName evidence="2">DNA ligase (ATP)</fullName>
        <ecNumber evidence="2">6.5.1.1</ecNumber>
    </recommendedName>
    <alternativeName>
        <fullName evidence="19">NHEJ DNA polymerase</fullName>
    </alternativeName>
</protein>
<dbReference type="PROSITE" id="PS50160">
    <property type="entry name" value="DNA_LIGASE_A3"/>
    <property type="match status" value="1"/>
</dbReference>
<evidence type="ECO:0000256" key="16">
    <source>
        <dbReference type="ARBA" id="ARBA00023204"/>
    </source>
</evidence>
<dbReference type="EMBL" id="JAFELM010000030">
    <property type="protein sequence ID" value="MBM6618122.1"/>
    <property type="molecule type" value="Genomic_DNA"/>
</dbReference>
<dbReference type="InterPro" id="IPR014145">
    <property type="entry name" value="LigD_pol_dom"/>
</dbReference>
<evidence type="ECO:0000256" key="1">
    <source>
        <dbReference type="ARBA" id="ARBA00001936"/>
    </source>
</evidence>
<keyword evidence="12" id="KW-0067">ATP-binding</keyword>
<dbReference type="Proteomes" id="UP001518925">
    <property type="component" value="Unassembled WGS sequence"/>
</dbReference>